<dbReference type="PANTHER" id="PTHR10569:SF2">
    <property type="entry name" value="GLYCOGEN DEBRANCHING ENZYME"/>
    <property type="match status" value="1"/>
</dbReference>
<dbReference type="Pfam" id="PF06202">
    <property type="entry name" value="GDE_C"/>
    <property type="match status" value="1"/>
</dbReference>
<proteinExistence type="predicted"/>
<reference evidence="3 4" key="1">
    <citation type="journal article" date="2014" name="BMC Genomics">
        <title>Comparison of environmental and isolate Sulfobacillus genomes reveals diverse carbon, sulfur, nitrogen, and hydrogen metabolisms.</title>
        <authorList>
            <person name="Justice N.B."/>
            <person name="Norman A."/>
            <person name="Brown C.T."/>
            <person name="Singh A."/>
            <person name="Thomas B.C."/>
            <person name="Banfield J.F."/>
        </authorList>
    </citation>
    <scope>NUCLEOTIDE SEQUENCE [LARGE SCALE GENOMIC DNA]</scope>
    <source>
        <strain evidence="3">AMDSBA3</strain>
    </source>
</reference>
<dbReference type="PANTHER" id="PTHR10569">
    <property type="entry name" value="GLYCOGEN DEBRANCHING ENZYME"/>
    <property type="match status" value="1"/>
</dbReference>
<protein>
    <recommendedName>
        <fullName evidence="5">Glycogen debranching protein</fullName>
    </recommendedName>
</protein>
<dbReference type="InterPro" id="IPR008928">
    <property type="entry name" value="6-hairpin_glycosidase_sf"/>
</dbReference>
<evidence type="ECO:0000313" key="3">
    <source>
        <dbReference type="EMBL" id="PSR22261.1"/>
    </source>
</evidence>
<feature type="domain" description="Glycogen debranching enzyme bacterial and archaeal type N-terminal" evidence="2">
    <location>
        <begin position="18"/>
        <end position="227"/>
    </location>
</feature>
<name>A0A2T2WJ45_9FIRM</name>
<evidence type="ECO:0000313" key="4">
    <source>
        <dbReference type="Proteomes" id="UP000241848"/>
    </source>
</evidence>
<gene>
    <name evidence="3" type="ORF">C7B45_07800</name>
</gene>
<feature type="domain" description="Glycogen debranching enzyme C-terminal" evidence="1">
    <location>
        <begin position="268"/>
        <end position="616"/>
    </location>
</feature>
<dbReference type="EMBL" id="PXYV01000020">
    <property type="protein sequence ID" value="PSR22261.1"/>
    <property type="molecule type" value="Genomic_DNA"/>
</dbReference>
<dbReference type="GO" id="GO:0005980">
    <property type="term" value="P:glycogen catabolic process"/>
    <property type="evidence" value="ECO:0007669"/>
    <property type="project" value="InterPro"/>
</dbReference>
<dbReference type="InterPro" id="IPR032790">
    <property type="entry name" value="GDE_C"/>
</dbReference>
<dbReference type="GO" id="GO:0004134">
    <property type="term" value="F:4-alpha-glucanotransferase activity"/>
    <property type="evidence" value="ECO:0007669"/>
    <property type="project" value="InterPro"/>
</dbReference>
<dbReference type="GO" id="GO:0004135">
    <property type="term" value="F:amylo-alpha-1,6-glucosidase activity"/>
    <property type="evidence" value="ECO:0007669"/>
    <property type="project" value="InterPro"/>
</dbReference>
<evidence type="ECO:0008006" key="5">
    <source>
        <dbReference type="Google" id="ProtNLM"/>
    </source>
</evidence>
<dbReference type="Pfam" id="PF12439">
    <property type="entry name" value="GDE_N"/>
    <property type="match status" value="1"/>
</dbReference>
<dbReference type="InterPro" id="IPR010401">
    <property type="entry name" value="AGL/Gdb1"/>
</dbReference>
<sequence>MMKNRWTAFPLHQAEASEWLLTNQTGSYAMGGIDRVPSRRYHGLWVQALTPPRQRRVLLHSLALDLTISGHTYPLWRAQWASGDWGPGPTGLFSFTLNHGIPSFHWDLALGALTETLWVSPGQPGIVVHYFWEGPPAQLRVTPLIAGRDHHQLQFEEPDAVYPSSDRVAIKWQDRVWMAHMAGVPFHANPTIFHGFFYADEARRGYGATEDLLSPGTFDAQLTTHHSLWFTFMEVQAGEVPALDPRIWARRERRRRHLLTNTALQAETFVAQTPQGGTSIIAGFPWFADWGRDALIALPGLAHQLNRPQLIEAVLDTFIENGVPIYTRWDETASAPHRTSADTNLWFIIRAAQALLSGQLSQPAQYLEVIDGIIHAYLTGRLPGIRLADDFLLTGHLPDHALTWMDAQLGNEVITPRANKPIEVQALWFNALMFRDQVAQRLGQSPQYGSLCRSIARTINRQYPAEYGFKDTLDPDDIALRPNQLYAVGLPFAVAARPFWPSIVNNVRQALYRPFGLLSLSADSPDFHAHYGSSLTERDHAYHQGMAWPFLLGIYYDAWRRVDARTAQSFVHQVRRWQQLHQHEAGLESISEIIEPHTGLPCGAPFQAWSVAEVHRILEAKRIPTSPLVL</sequence>
<comment type="caution">
    <text evidence="3">The sequence shown here is derived from an EMBL/GenBank/DDBJ whole genome shotgun (WGS) entry which is preliminary data.</text>
</comment>
<organism evidence="3 4">
    <name type="scientific">Sulfobacillus acidophilus</name>
    <dbReference type="NCBI Taxonomy" id="53633"/>
    <lineage>
        <taxon>Bacteria</taxon>
        <taxon>Bacillati</taxon>
        <taxon>Bacillota</taxon>
        <taxon>Clostridia</taxon>
        <taxon>Eubacteriales</taxon>
        <taxon>Clostridiales Family XVII. Incertae Sedis</taxon>
        <taxon>Sulfobacillus</taxon>
    </lineage>
</organism>
<dbReference type="AlphaFoldDB" id="A0A2T2WJ45"/>
<evidence type="ECO:0000259" key="1">
    <source>
        <dbReference type="Pfam" id="PF06202"/>
    </source>
</evidence>
<dbReference type="Gene3D" id="1.50.10.10">
    <property type="match status" value="1"/>
</dbReference>
<dbReference type="SUPFAM" id="SSF48208">
    <property type="entry name" value="Six-hairpin glycosidases"/>
    <property type="match status" value="1"/>
</dbReference>
<dbReference type="Proteomes" id="UP000241848">
    <property type="component" value="Unassembled WGS sequence"/>
</dbReference>
<accession>A0A2T2WJ45</accession>
<dbReference type="InterPro" id="IPR024742">
    <property type="entry name" value="Glycogen_debranch_N"/>
</dbReference>
<evidence type="ECO:0000259" key="2">
    <source>
        <dbReference type="Pfam" id="PF12439"/>
    </source>
</evidence>
<dbReference type="InterPro" id="IPR012341">
    <property type="entry name" value="6hp_glycosidase-like_sf"/>
</dbReference>